<dbReference type="InterPro" id="IPR025877">
    <property type="entry name" value="MobA-like_NTP_Trfase"/>
</dbReference>
<evidence type="ECO:0000256" key="6">
    <source>
        <dbReference type="ARBA" id="ARBA00023134"/>
    </source>
</evidence>
<evidence type="ECO:0000256" key="8">
    <source>
        <dbReference type="HAMAP-Rule" id="MF_00316"/>
    </source>
</evidence>
<comment type="function">
    <text evidence="8">Transfers a GMP moiety from GTP to Mo-molybdopterin (Mo-MPT) cofactor (Moco or molybdenum cofactor) to form Mo-molybdopterin guanine dinucleotide (Mo-MGD) cofactor.</text>
</comment>
<dbReference type="Pfam" id="PF12804">
    <property type="entry name" value="NTP_transf_3"/>
    <property type="match status" value="1"/>
</dbReference>
<dbReference type="InterPro" id="IPR013482">
    <property type="entry name" value="Molybde_CF_guanTrfase"/>
</dbReference>
<dbReference type="Gene3D" id="3.90.550.10">
    <property type="entry name" value="Spore Coat Polysaccharide Biosynthesis Protein SpsA, Chain A"/>
    <property type="match status" value="1"/>
</dbReference>
<evidence type="ECO:0000256" key="7">
    <source>
        <dbReference type="ARBA" id="ARBA00023150"/>
    </source>
</evidence>
<keyword evidence="10" id="KW-0548">Nucleotidyltransferase</keyword>
<protein>
    <recommendedName>
        <fullName evidence="8">Molybdenum cofactor guanylyltransferase</fullName>
        <shortName evidence="8">MoCo guanylyltransferase</shortName>
        <ecNumber evidence="8">2.7.7.77</ecNumber>
    </recommendedName>
    <alternativeName>
        <fullName evidence="8">GTP:molybdopterin guanylyltransferase</fullName>
    </alternativeName>
    <alternativeName>
        <fullName evidence="8">Mo-MPT guanylyltransferase</fullName>
    </alternativeName>
    <alternativeName>
        <fullName evidence="8">Molybdopterin guanylyltransferase</fullName>
    </alternativeName>
    <alternativeName>
        <fullName evidence="8">Molybdopterin-guanine dinucleotide synthase</fullName>
        <shortName evidence="8">MGD synthase</shortName>
    </alternativeName>
</protein>
<comment type="cofactor">
    <cofactor evidence="8">
        <name>Mg(2+)</name>
        <dbReference type="ChEBI" id="CHEBI:18420"/>
    </cofactor>
</comment>
<keyword evidence="4 8" id="KW-0547">Nucleotide-binding</keyword>
<dbReference type="AlphaFoldDB" id="A0A1Y0D1V4"/>
<evidence type="ECO:0000256" key="2">
    <source>
        <dbReference type="ARBA" id="ARBA00022679"/>
    </source>
</evidence>
<evidence type="ECO:0000256" key="4">
    <source>
        <dbReference type="ARBA" id="ARBA00022741"/>
    </source>
</evidence>
<feature type="binding site" evidence="8">
    <location>
        <position position="70"/>
    </location>
    <ligand>
        <name>GTP</name>
        <dbReference type="ChEBI" id="CHEBI:37565"/>
    </ligand>
</feature>
<keyword evidence="11" id="KW-1185">Reference proteome</keyword>
<name>A0A1Y0D1V4_9GAMM</name>
<dbReference type="KEGG" id="opf:CBP31_01600"/>
<dbReference type="GO" id="GO:1902758">
    <property type="term" value="P:bis(molybdopterin guanine dinucleotide)molybdenum biosynthetic process"/>
    <property type="evidence" value="ECO:0007669"/>
    <property type="project" value="TreeGrafter"/>
</dbReference>
<evidence type="ECO:0000259" key="9">
    <source>
        <dbReference type="Pfam" id="PF12804"/>
    </source>
</evidence>
<comment type="domain">
    <text evidence="8">The N-terminal domain determines nucleotide recognition and specific binding, while the C-terminal domain determines the specific binding to the target protein.</text>
</comment>
<feature type="binding site" evidence="8">
    <location>
        <position position="25"/>
    </location>
    <ligand>
        <name>GTP</name>
        <dbReference type="ChEBI" id="CHEBI:37565"/>
    </ligand>
</feature>
<accession>A0A1Y0D1V4</accession>
<evidence type="ECO:0000313" key="10">
    <source>
        <dbReference type="EMBL" id="ART81488.1"/>
    </source>
</evidence>
<feature type="binding site" evidence="8">
    <location>
        <begin position="12"/>
        <end position="14"/>
    </location>
    <ligand>
        <name>GTP</name>
        <dbReference type="ChEBI" id="CHEBI:37565"/>
    </ligand>
</feature>
<dbReference type="RefSeq" id="WP_087034571.1">
    <property type="nucleotide sequence ID" value="NZ_CP021377.1"/>
</dbReference>
<comment type="catalytic activity">
    <reaction evidence="8">
        <text>Mo-molybdopterin + GTP + H(+) = Mo-molybdopterin guanine dinucleotide + diphosphate</text>
        <dbReference type="Rhea" id="RHEA:34243"/>
        <dbReference type="ChEBI" id="CHEBI:15378"/>
        <dbReference type="ChEBI" id="CHEBI:33019"/>
        <dbReference type="ChEBI" id="CHEBI:37565"/>
        <dbReference type="ChEBI" id="CHEBI:71302"/>
        <dbReference type="ChEBI" id="CHEBI:71310"/>
        <dbReference type="EC" id="2.7.7.77"/>
    </reaction>
</comment>
<dbReference type="GO" id="GO:0046872">
    <property type="term" value="F:metal ion binding"/>
    <property type="evidence" value="ECO:0007669"/>
    <property type="project" value="UniProtKB-KW"/>
</dbReference>
<comment type="similarity">
    <text evidence="8">Belongs to the MobA family.</text>
</comment>
<feature type="binding site" evidence="8">
    <location>
        <position position="118"/>
    </location>
    <ligand>
        <name>Mg(2+)</name>
        <dbReference type="ChEBI" id="CHEBI:18420"/>
    </ligand>
</feature>
<dbReference type="HAMAP" id="MF_00316">
    <property type="entry name" value="MobA"/>
    <property type="match status" value="1"/>
</dbReference>
<keyword evidence="5 8" id="KW-0460">Magnesium</keyword>
<dbReference type="PANTHER" id="PTHR19136">
    <property type="entry name" value="MOLYBDENUM COFACTOR GUANYLYLTRANSFERASE"/>
    <property type="match status" value="1"/>
</dbReference>
<gene>
    <name evidence="8" type="primary">mobA</name>
    <name evidence="10" type="ORF">CBP31_01600</name>
</gene>
<evidence type="ECO:0000256" key="1">
    <source>
        <dbReference type="ARBA" id="ARBA00022490"/>
    </source>
</evidence>
<feature type="binding site" evidence="8">
    <location>
        <position position="53"/>
    </location>
    <ligand>
        <name>GTP</name>
        <dbReference type="ChEBI" id="CHEBI:37565"/>
    </ligand>
</feature>
<comment type="subunit">
    <text evidence="8">Monomer.</text>
</comment>
<evidence type="ECO:0000256" key="5">
    <source>
        <dbReference type="ARBA" id="ARBA00022842"/>
    </source>
</evidence>
<dbReference type="InterPro" id="IPR029044">
    <property type="entry name" value="Nucleotide-diphossugar_trans"/>
</dbReference>
<evidence type="ECO:0000256" key="3">
    <source>
        <dbReference type="ARBA" id="ARBA00022723"/>
    </source>
</evidence>
<dbReference type="EC" id="2.7.7.77" evidence="8"/>
<dbReference type="OrthoDB" id="9788394at2"/>
<keyword evidence="2 8" id="KW-0808">Transferase</keyword>
<keyword evidence="1 8" id="KW-0963">Cytoplasm</keyword>
<dbReference type="NCBIfam" id="TIGR02665">
    <property type="entry name" value="molyb_mobA"/>
    <property type="match status" value="1"/>
</dbReference>
<evidence type="ECO:0000313" key="11">
    <source>
        <dbReference type="Proteomes" id="UP000243937"/>
    </source>
</evidence>
<proteinExistence type="inferred from homology"/>
<feature type="domain" description="MobA-like NTP transferase" evidence="9">
    <location>
        <begin position="9"/>
        <end position="182"/>
    </location>
</feature>
<keyword evidence="7 8" id="KW-0501">Molybdenum cofactor biosynthesis</keyword>
<dbReference type="SUPFAM" id="SSF53448">
    <property type="entry name" value="Nucleotide-diphospho-sugar transferases"/>
    <property type="match status" value="1"/>
</dbReference>
<keyword evidence="6 8" id="KW-0342">GTP-binding</keyword>
<dbReference type="PANTHER" id="PTHR19136:SF81">
    <property type="entry name" value="MOLYBDENUM COFACTOR GUANYLYLTRANSFERASE"/>
    <property type="match status" value="1"/>
</dbReference>
<dbReference type="Proteomes" id="UP000243937">
    <property type="component" value="Chromosome"/>
</dbReference>
<dbReference type="GO" id="GO:0005525">
    <property type="term" value="F:GTP binding"/>
    <property type="evidence" value="ECO:0007669"/>
    <property type="project" value="UniProtKB-UniRule"/>
</dbReference>
<sequence>MLSPEKISAVILAGGEGRRMQGADKGLLTLWGQPLVAHLLARLTPQVAQVLINANRNQETYQGYGPVFSDHACNNDEHPATDLAPPFFDGADFAGPLAGLAAGLRQAEHDWVLFVPCDSPLVPLDLANRLAAAISHTGQIAVTDDGERLHAATVLLHKSLLPSLHAYLAAGDRKLQLWYQRHELLKVDFSDQRAAFTNINTPAALAELEESGALHPLFQRR</sequence>
<keyword evidence="3 8" id="KW-0479">Metal-binding</keyword>
<dbReference type="GO" id="GO:0005737">
    <property type="term" value="C:cytoplasm"/>
    <property type="evidence" value="ECO:0007669"/>
    <property type="project" value="UniProtKB-SubCell"/>
</dbReference>
<dbReference type="GO" id="GO:0061603">
    <property type="term" value="F:molybdenum cofactor guanylyltransferase activity"/>
    <property type="evidence" value="ECO:0007669"/>
    <property type="project" value="UniProtKB-EC"/>
</dbReference>
<dbReference type="EMBL" id="CP021377">
    <property type="protein sequence ID" value="ART81488.1"/>
    <property type="molecule type" value="Genomic_DNA"/>
</dbReference>
<feature type="binding site" evidence="8">
    <location>
        <position position="118"/>
    </location>
    <ligand>
        <name>GTP</name>
        <dbReference type="ChEBI" id="CHEBI:37565"/>
    </ligand>
</feature>
<dbReference type="CDD" id="cd02503">
    <property type="entry name" value="MobA"/>
    <property type="match status" value="1"/>
</dbReference>
<reference evidence="10 11" key="1">
    <citation type="journal article" date="2014" name="Int. J. Syst. Evol. Microbiol.">
        <title>Oceanisphaera profunda sp. nov., a marine bacterium isolated from deep-sea sediment, and emended description of the genus Oceanisphaera.</title>
        <authorList>
            <person name="Xu Z."/>
            <person name="Zhang X.Y."/>
            <person name="Su H.N."/>
            <person name="Yu Z.C."/>
            <person name="Liu C."/>
            <person name="Li H."/>
            <person name="Chen X.L."/>
            <person name="Song X.Y."/>
            <person name="Xie B.B."/>
            <person name="Qin Q.L."/>
            <person name="Zhou B.C."/>
            <person name="Shi M."/>
            <person name="Huang Y."/>
            <person name="Zhang Y.Z."/>
        </authorList>
    </citation>
    <scope>NUCLEOTIDE SEQUENCE [LARGE SCALE GENOMIC DNA]</scope>
    <source>
        <strain evidence="10 11">SM1222</strain>
    </source>
</reference>
<organism evidence="10 11">
    <name type="scientific">Oceanisphaera profunda</name>
    <dbReference type="NCBI Taxonomy" id="1416627"/>
    <lineage>
        <taxon>Bacteria</taxon>
        <taxon>Pseudomonadati</taxon>
        <taxon>Pseudomonadota</taxon>
        <taxon>Gammaproteobacteria</taxon>
        <taxon>Aeromonadales</taxon>
        <taxon>Aeromonadaceae</taxon>
        <taxon>Oceanisphaera</taxon>
    </lineage>
</organism>
<comment type="subcellular location">
    <subcellularLocation>
        <location evidence="8">Cytoplasm</location>
    </subcellularLocation>
</comment>